<organism evidence="6 7">
    <name type="scientific">Acutalibacter muris</name>
    <dbReference type="NCBI Taxonomy" id="1796620"/>
    <lineage>
        <taxon>Bacteria</taxon>
        <taxon>Bacillati</taxon>
        <taxon>Bacillota</taxon>
        <taxon>Clostridia</taxon>
        <taxon>Eubacteriales</taxon>
        <taxon>Acutalibacteraceae</taxon>
        <taxon>Acutalibacter</taxon>
    </lineage>
</organism>
<evidence type="ECO:0000256" key="3">
    <source>
        <dbReference type="ARBA" id="ARBA00022679"/>
    </source>
</evidence>
<dbReference type="SUPFAM" id="SSF55315">
    <property type="entry name" value="L30e-like"/>
    <property type="match status" value="1"/>
</dbReference>
<dbReference type="FunFam" id="3.40.1280.10:FF:000008">
    <property type="entry name" value="Group 3 RNA methyltransferase TrmH"/>
    <property type="match status" value="1"/>
</dbReference>
<dbReference type="GO" id="GO:0008173">
    <property type="term" value="F:RNA methyltransferase activity"/>
    <property type="evidence" value="ECO:0007669"/>
    <property type="project" value="InterPro"/>
</dbReference>
<dbReference type="InterPro" id="IPR029028">
    <property type="entry name" value="Alpha/beta_knot_MTases"/>
</dbReference>
<dbReference type="InterPro" id="IPR004441">
    <property type="entry name" value="rRNA_MeTrfase_TrmH"/>
</dbReference>
<name>A0AA92LCJ9_9FIRM</name>
<dbReference type="Pfam" id="PF00588">
    <property type="entry name" value="SpoU_methylase"/>
    <property type="match status" value="1"/>
</dbReference>
<proteinExistence type="inferred from homology"/>
<evidence type="ECO:0000256" key="1">
    <source>
        <dbReference type="ARBA" id="ARBA00007228"/>
    </source>
</evidence>
<dbReference type="SMART" id="SM00967">
    <property type="entry name" value="SpoU_sub_bind"/>
    <property type="match status" value="1"/>
</dbReference>
<dbReference type="Gene3D" id="3.40.1280.10">
    <property type="match status" value="1"/>
</dbReference>
<gene>
    <name evidence="6" type="primary">rlmB</name>
    <name evidence="6" type="ORF">I5Q82_03915</name>
</gene>
<evidence type="ECO:0000313" key="7">
    <source>
        <dbReference type="Proteomes" id="UP000596035"/>
    </source>
</evidence>
<dbReference type="InterPro" id="IPR013123">
    <property type="entry name" value="SpoU_subst-bd"/>
</dbReference>
<dbReference type="GO" id="GO:0005829">
    <property type="term" value="C:cytosol"/>
    <property type="evidence" value="ECO:0007669"/>
    <property type="project" value="TreeGrafter"/>
</dbReference>
<reference evidence="6 7" key="1">
    <citation type="submission" date="2020-11" db="EMBL/GenBank/DDBJ databases">
        <title>Closed and high quality bacterial genomes of the OMM12 community.</title>
        <authorList>
            <person name="Marbouty M."/>
            <person name="Lamy-Besnier Q."/>
            <person name="Debarbieux L."/>
            <person name="Koszul R."/>
        </authorList>
    </citation>
    <scope>NUCLEOTIDE SEQUENCE [LARGE SCALE GENOMIC DNA]</scope>
    <source>
        <strain evidence="6 7">KB18</strain>
    </source>
</reference>
<comment type="similarity">
    <text evidence="1">Belongs to the class IV-like SAM-binding methyltransferase superfamily. RNA methyltransferase TrmH family.</text>
</comment>
<keyword evidence="3" id="KW-0808">Transferase</keyword>
<dbReference type="GO" id="GO:0032259">
    <property type="term" value="P:methylation"/>
    <property type="evidence" value="ECO:0007669"/>
    <property type="project" value="UniProtKB-KW"/>
</dbReference>
<evidence type="ECO:0000313" key="6">
    <source>
        <dbReference type="EMBL" id="QQR30854.1"/>
    </source>
</evidence>
<dbReference type="CDD" id="cd18103">
    <property type="entry name" value="SpoU-like_RlmB"/>
    <property type="match status" value="1"/>
</dbReference>
<evidence type="ECO:0000256" key="2">
    <source>
        <dbReference type="ARBA" id="ARBA00022603"/>
    </source>
</evidence>
<protein>
    <submittedName>
        <fullName evidence="6">23S rRNA (Guanosine(2251)-2'-O)-methyltransferase RlmB</fullName>
    </submittedName>
</protein>
<dbReference type="Proteomes" id="UP000596035">
    <property type="component" value="Chromosome"/>
</dbReference>
<dbReference type="Pfam" id="PF08032">
    <property type="entry name" value="SpoU_sub_bind"/>
    <property type="match status" value="1"/>
</dbReference>
<evidence type="ECO:0000259" key="5">
    <source>
        <dbReference type="SMART" id="SM00967"/>
    </source>
</evidence>
<evidence type="ECO:0000256" key="4">
    <source>
        <dbReference type="SAM" id="MobiDB-lite"/>
    </source>
</evidence>
<accession>A0AA92LCJ9</accession>
<keyword evidence="2" id="KW-0489">Methyltransferase</keyword>
<dbReference type="AlphaFoldDB" id="A0AA92LCJ9"/>
<feature type="domain" description="RNA 2-O ribose methyltransferase substrate binding" evidence="5">
    <location>
        <begin position="23"/>
        <end position="98"/>
    </location>
</feature>
<dbReference type="PANTHER" id="PTHR46429">
    <property type="entry name" value="23S RRNA (GUANOSINE-2'-O-)-METHYLTRANSFERASE RLMB"/>
    <property type="match status" value="1"/>
</dbReference>
<dbReference type="Gene3D" id="3.30.1330.30">
    <property type="match status" value="1"/>
</dbReference>
<sequence>MPKKGGNTLENHGPKDESYGDGVIAGRNPVAEALRSGRAVDCVYVAKGPAAGPLSAILAKAKKLGVPIKECDPRKLSHMCNGANHQGIVALAAAVEYSSLEDMLALADERGEPPLLIICDGLEDPHNLGAVIRSAECAGAHGVIIPKRRSVGLTYAVSKASAGAVEYLPVARVQNLSVLIEDLKARGIWCYAADMDGGPWDRADLTGPVALVIGSEGRGVSRLVRERCDGALSLPIRGRVNSLNASVAAGVLCYEAVRQRTAGERSKP</sequence>
<dbReference type="EMBL" id="CP065321">
    <property type="protein sequence ID" value="QQR30854.1"/>
    <property type="molecule type" value="Genomic_DNA"/>
</dbReference>
<dbReference type="InterPro" id="IPR001537">
    <property type="entry name" value="SpoU_MeTrfase"/>
</dbReference>
<dbReference type="GO" id="GO:0003723">
    <property type="term" value="F:RNA binding"/>
    <property type="evidence" value="ECO:0007669"/>
    <property type="project" value="InterPro"/>
</dbReference>
<dbReference type="InterPro" id="IPR029026">
    <property type="entry name" value="tRNA_m1G_MTases_N"/>
</dbReference>
<dbReference type="PANTHER" id="PTHR46429:SF1">
    <property type="entry name" value="23S RRNA (GUANOSINE-2'-O-)-METHYLTRANSFERASE RLMB"/>
    <property type="match status" value="1"/>
</dbReference>
<dbReference type="InterPro" id="IPR029064">
    <property type="entry name" value="Ribosomal_eL30-like_sf"/>
</dbReference>
<feature type="region of interest" description="Disordered" evidence="4">
    <location>
        <begin position="1"/>
        <end position="23"/>
    </location>
</feature>
<dbReference type="SUPFAM" id="SSF75217">
    <property type="entry name" value="alpha/beta knot"/>
    <property type="match status" value="1"/>
</dbReference>
<dbReference type="GO" id="GO:0006396">
    <property type="term" value="P:RNA processing"/>
    <property type="evidence" value="ECO:0007669"/>
    <property type="project" value="InterPro"/>
</dbReference>
<dbReference type="NCBIfam" id="TIGR00186">
    <property type="entry name" value="rRNA_methyl_3"/>
    <property type="match status" value="1"/>
</dbReference>